<keyword evidence="2" id="KW-1185">Reference proteome</keyword>
<proteinExistence type="predicted"/>
<evidence type="ECO:0000313" key="2">
    <source>
        <dbReference type="Proteomes" id="UP000634136"/>
    </source>
</evidence>
<protein>
    <submittedName>
        <fullName evidence="1">Pentatricopeptide repeat-containing protein</fullName>
    </submittedName>
</protein>
<reference evidence="1" key="1">
    <citation type="submission" date="2020-09" db="EMBL/GenBank/DDBJ databases">
        <title>Genome-Enabled Discovery of Anthraquinone Biosynthesis in Senna tora.</title>
        <authorList>
            <person name="Kang S.-H."/>
            <person name="Pandey R.P."/>
            <person name="Lee C.-M."/>
            <person name="Sim J.-S."/>
            <person name="Jeong J.-T."/>
            <person name="Choi B.-S."/>
            <person name="Jung M."/>
            <person name="Ginzburg D."/>
            <person name="Zhao K."/>
            <person name="Won S.Y."/>
            <person name="Oh T.-J."/>
            <person name="Yu Y."/>
            <person name="Kim N.-H."/>
            <person name="Lee O.R."/>
            <person name="Lee T.-H."/>
            <person name="Bashyal P."/>
            <person name="Kim T.-S."/>
            <person name="Lee W.-H."/>
            <person name="Kawkins C."/>
            <person name="Kim C.-K."/>
            <person name="Kim J.S."/>
            <person name="Ahn B.O."/>
            <person name="Rhee S.Y."/>
            <person name="Sohng J.K."/>
        </authorList>
    </citation>
    <scope>NUCLEOTIDE SEQUENCE</scope>
    <source>
        <tissue evidence="1">Leaf</tissue>
    </source>
</reference>
<dbReference type="Proteomes" id="UP000634136">
    <property type="component" value="Unassembled WGS sequence"/>
</dbReference>
<organism evidence="1 2">
    <name type="scientific">Senna tora</name>
    <dbReference type="NCBI Taxonomy" id="362788"/>
    <lineage>
        <taxon>Eukaryota</taxon>
        <taxon>Viridiplantae</taxon>
        <taxon>Streptophyta</taxon>
        <taxon>Embryophyta</taxon>
        <taxon>Tracheophyta</taxon>
        <taxon>Spermatophyta</taxon>
        <taxon>Magnoliopsida</taxon>
        <taxon>eudicotyledons</taxon>
        <taxon>Gunneridae</taxon>
        <taxon>Pentapetalae</taxon>
        <taxon>rosids</taxon>
        <taxon>fabids</taxon>
        <taxon>Fabales</taxon>
        <taxon>Fabaceae</taxon>
        <taxon>Caesalpinioideae</taxon>
        <taxon>Cassia clade</taxon>
        <taxon>Senna</taxon>
    </lineage>
</organism>
<accession>A0A835CCY9</accession>
<dbReference type="AlphaFoldDB" id="A0A835CCY9"/>
<evidence type="ECO:0000313" key="1">
    <source>
        <dbReference type="EMBL" id="KAF7838391.1"/>
    </source>
</evidence>
<dbReference type="EMBL" id="JAAIUW010000003">
    <property type="protein sequence ID" value="KAF7838391.1"/>
    <property type="molecule type" value="Genomic_DNA"/>
</dbReference>
<gene>
    <name evidence="1" type="ORF">G2W53_006873</name>
</gene>
<sequence length="161" mass="18599">MNACEVFDEMSHRETNVVWHYDNGVFSLTIASHPIVIACPPVQCLTKEWCSVEWVLLHNAYGSYAYADLGSIEEVTYRTTFLNLYGRHGRYDDVHDLFLEVKGDYDDDDSNWQIVKYVFGKNSEECGLGMRFYNTLHSQKLFGDGTEKKNYESAQKDLSIK</sequence>
<comment type="caution">
    <text evidence="1">The sequence shown here is derived from an EMBL/GenBank/DDBJ whole genome shotgun (WGS) entry which is preliminary data.</text>
</comment>
<name>A0A835CCY9_9FABA</name>
<dbReference type="OrthoDB" id="998520at2759"/>